<dbReference type="GO" id="GO:0000103">
    <property type="term" value="P:sulfate assimilation"/>
    <property type="evidence" value="ECO:0007669"/>
    <property type="project" value="UniProtKB-UniRule"/>
</dbReference>
<dbReference type="EMBL" id="RYZZ01000010">
    <property type="protein sequence ID" value="RUQ29360.1"/>
    <property type="molecule type" value="Genomic_DNA"/>
</dbReference>
<evidence type="ECO:0000259" key="9">
    <source>
        <dbReference type="Pfam" id="PF01747"/>
    </source>
</evidence>
<dbReference type="HAMAP" id="MF_00066">
    <property type="entry name" value="Sulf_adenylyltr"/>
    <property type="match status" value="1"/>
</dbReference>
<comment type="catalytic activity">
    <reaction evidence="7 8">
        <text>sulfate + ATP + H(+) = adenosine 5'-phosphosulfate + diphosphate</text>
        <dbReference type="Rhea" id="RHEA:18133"/>
        <dbReference type="ChEBI" id="CHEBI:15378"/>
        <dbReference type="ChEBI" id="CHEBI:16189"/>
        <dbReference type="ChEBI" id="CHEBI:30616"/>
        <dbReference type="ChEBI" id="CHEBI:33019"/>
        <dbReference type="ChEBI" id="CHEBI:58243"/>
        <dbReference type="EC" id="2.7.7.4"/>
    </reaction>
</comment>
<comment type="pathway">
    <text evidence="1 8">Sulfur metabolism; hydrogen sulfide biosynthesis; sulfite from sulfate: step 1/3.</text>
</comment>
<dbReference type="CDD" id="cd00517">
    <property type="entry name" value="ATPS"/>
    <property type="match status" value="1"/>
</dbReference>
<evidence type="ECO:0000256" key="7">
    <source>
        <dbReference type="ARBA" id="ARBA00049370"/>
    </source>
</evidence>
<dbReference type="AlphaFoldDB" id="A0A3S0VCH9"/>
<organism evidence="11 12">
    <name type="scientific">Peribacillus cavernae</name>
    <dbReference type="NCBI Taxonomy" id="1674310"/>
    <lineage>
        <taxon>Bacteria</taxon>
        <taxon>Bacillati</taxon>
        <taxon>Bacillota</taxon>
        <taxon>Bacilli</taxon>
        <taxon>Bacillales</taxon>
        <taxon>Bacillaceae</taxon>
        <taxon>Peribacillus</taxon>
    </lineage>
</organism>
<dbReference type="GO" id="GO:0070814">
    <property type="term" value="P:hydrogen sulfide biosynthetic process"/>
    <property type="evidence" value="ECO:0007669"/>
    <property type="project" value="UniProtKB-UniRule"/>
</dbReference>
<dbReference type="GO" id="GO:0004781">
    <property type="term" value="F:sulfate adenylyltransferase (ATP) activity"/>
    <property type="evidence" value="ECO:0007669"/>
    <property type="project" value="UniProtKB-UniRule"/>
</dbReference>
<comment type="caution">
    <text evidence="11">The sequence shown here is derived from an EMBL/GenBank/DDBJ whole genome shotgun (WGS) entry which is preliminary data.</text>
</comment>
<dbReference type="PANTHER" id="PTHR43509:SF1">
    <property type="entry name" value="SULFATE ADENYLYLTRANSFERASE"/>
    <property type="match status" value="1"/>
</dbReference>
<evidence type="ECO:0000313" key="11">
    <source>
        <dbReference type="EMBL" id="RUQ29360.1"/>
    </source>
</evidence>
<dbReference type="NCBIfam" id="TIGR00339">
    <property type="entry name" value="sopT"/>
    <property type="match status" value="1"/>
</dbReference>
<keyword evidence="4 8" id="KW-0547">Nucleotide-binding</keyword>
<evidence type="ECO:0000256" key="6">
    <source>
        <dbReference type="ARBA" id="ARBA00037980"/>
    </source>
</evidence>
<sequence length="377" mass="42741">MFTNQPHGGILVNRINLDYDYSFISHEVELDNMSLSDLELIANGAYSPLTGFLGKKDYDSILANMRLSNGLIWSIPVTLPVSEEKANSLEVGKKIKLTFDGIVYGILDLEEKYKPDKQVEAQQVYQTTDLVHPGVKKLFERPVVYLAGPVILVKRPHKHHSEAFYLDPTETRKEFQNNGWKTVVGFQTRNPVHRAHEYIQKSALEIVDGLFLNPLVGETKADDIPAKVRMESYQVLLDQYYPSERVLLAVFSAAMRYAGPKEAIFHAIVRKNFGCTHFIIGRDHAGVGSYYGTYDAQKIFRHFSVEELGITPLFFEHSFYCKKCGNMASTKTCPHDKEDHLILSGTKVREMLRNGQTPPPEFSRPEVVEILIKGTKS</sequence>
<evidence type="ECO:0000256" key="3">
    <source>
        <dbReference type="ARBA" id="ARBA00022695"/>
    </source>
</evidence>
<feature type="domain" description="Sulphate adenylyltransferase catalytic" evidence="9">
    <location>
        <begin position="163"/>
        <end position="373"/>
    </location>
</feature>
<dbReference type="InterPro" id="IPR014729">
    <property type="entry name" value="Rossmann-like_a/b/a_fold"/>
</dbReference>
<dbReference type="InterPro" id="IPR024951">
    <property type="entry name" value="Sulfurylase_cat_dom"/>
</dbReference>
<dbReference type="NCBIfam" id="NF003166">
    <property type="entry name" value="PRK04149.1"/>
    <property type="match status" value="1"/>
</dbReference>
<dbReference type="RefSeq" id="WP_126864773.1">
    <property type="nucleotide sequence ID" value="NZ_JAUSTX010000006.1"/>
</dbReference>
<dbReference type="InterPro" id="IPR015947">
    <property type="entry name" value="PUA-like_sf"/>
</dbReference>
<dbReference type="InterPro" id="IPR025980">
    <property type="entry name" value="ATP-Sase_PUA-like_dom"/>
</dbReference>
<dbReference type="InterPro" id="IPR002650">
    <property type="entry name" value="Sulphate_adenylyltransferase"/>
</dbReference>
<evidence type="ECO:0000313" key="12">
    <source>
        <dbReference type="Proteomes" id="UP000267430"/>
    </source>
</evidence>
<dbReference type="GO" id="GO:0005524">
    <property type="term" value="F:ATP binding"/>
    <property type="evidence" value="ECO:0007669"/>
    <property type="project" value="UniProtKB-KW"/>
</dbReference>
<gene>
    <name evidence="8 11" type="primary">sat</name>
    <name evidence="11" type="ORF">ELQ35_10380</name>
</gene>
<dbReference type="OrthoDB" id="9804504at2"/>
<dbReference type="UniPathway" id="UPA00140">
    <property type="reaction ID" value="UER00204"/>
</dbReference>
<evidence type="ECO:0000259" key="10">
    <source>
        <dbReference type="Pfam" id="PF14306"/>
    </source>
</evidence>
<keyword evidence="12" id="KW-1185">Reference proteome</keyword>
<keyword evidence="5 8" id="KW-0067">ATP-binding</keyword>
<dbReference type="Pfam" id="PF01747">
    <property type="entry name" value="ATP-sulfurylase"/>
    <property type="match status" value="1"/>
</dbReference>
<dbReference type="PANTHER" id="PTHR43509">
    <property type="match status" value="1"/>
</dbReference>
<dbReference type="SUPFAM" id="SSF52374">
    <property type="entry name" value="Nucleotidylyl transferase"/>
    <property type="match status" value="1"/>
</dbReference>
<reference evidence="11 12" key="1">
    <citation type="submission" date="2018-12" db="EMBL/GenBank/DDBJ databases">
        <title>Bacillus chawlae sp. nov., Bacillus glennii sp. nov., and Bacillus saganii sp. nov. Isolated from the Vehicle Assembly Building at Kennedy Space Center where the Viking Spacecraft were Assembled.</title>
        <authorList>
            <person name="Seuylemezian A."/>
            <person name="Vaishampayan P."/>
        </authorList>
    </citation>
    <scope>NUCLEOTIDE SEQUENCE [LARGE SCALE GENOMIC DNA]</scope>
    <source>
        <strain evidence="11 12">L5</strain>
    </source>
</reference>
<dbReference type="Gene3D" id="3.10.400.10">
    <property type="entry name" value="Sulfate adenylyltransferase"/>
    <property type="match status" value="1"/>
</dbReference>
<dbReference type="EC" id="2.7.7.4" evidence="8"/>
<comment type="similarity">
    <text evidence="6 8">Belongs to the sulfate adenylyltransferase family.</text>
</comment>
<evidence type="ECO:0000256" key="2">
    <source>
        <dbReference type="ARBA" id="ARBA00022679"/>
    </source>
</evidence>
<evidence type="ECO:0000256" key="4">
    <source>
        <dbReference type="ARBA" id="ARBA00022741"/>
    </source>
</evidence>
<keyword evidence="3 8" id="KW-0548">Nucleotidyltransferase</keyword>
<proteinExistence type="inferred from homology"/>
<dbReference type="Pfam" id="PF14306">
    <property type="entry name" value="PUA_2"/>
    <property type="match status" value="1"/>
</dbReference>
<dbReference type="SUPFAM" id="SSF88697">
    <property type="entry name" value="PUA domain-like"/>
    <property type="match status" value="1"/>
</dbReference>
<dbReference type="Proteomes" id="UP000267430">
    <property type="component" value="Unassembled WGS sequence"/>
</dbReference>
<accession>A0A3S0VCH9</accession>
<dbReference type="InterPro" id="IPR020792">
    <property type="entry name" value="SO4_adenylyltransferase_pro"/>
</dbReference>
<name>A0A3S0VCH9_9BACI</name>
<dbReference type="Gene3D" id="3.40.50.620">
    <property type="entry name" value="HUPs"/>
    <property type="match status" value="1"/>
</dbReference>
<protein>
    <recommendedName>
        <fullName evidence="8">Sulfate adenylyltransferase</fullName>
        <ecNumber evidence="8">2.7.7.4</ecNumber>
    </recommendedName>
    <alternativeName>
        <fullName evidence="8">ATP-sulfurylase</fullName>
    </alternativeName>
    <alternativeName>
        <fullName evidence="8">Sulfate adenylate transferase</fullName>
        <shortName evidence="8">SAT</shortName>
    </alternativeName>
</protein>
<feature type="domain" description="ATP-sulfurylase PUA-like" evidence="10">
    <location>
        <begin position="5"/>
        <end position="154"/>
    </location>
</feature>
<evidence type="ECO:0000256" key="1">
    <source>
        <dbReference type="ARBA" id="ARBA00005048"/>
    </source>
</evidence>
<evidence type="ECO:0000256" key="5">
    <source>
        <dbReference type="ARBA" id="ARBA00022840"/>
    </source>
</evidence>
<evidence type="ECO:0000256" key="8">
    <source>
        <dbReference type="HAMAP-Rule" id="MF_00066"/>
    </source>
</evidence>
<keyword evidence="2 8" id="KW-0808">Transferase</keyword>